<dbReference type="EMBL" id="JAGINT010000001">
    <property type="protein sequence ID" value="MBP2352191.1"/>
    <property type="molecule type" value="Genomic_DNA"/>
</dbReference>
<keyword evidence="3" id="KW-1185">Reference proteome</keyword>
<name>A0ABS4UKL4_9ACTN</name>
<dbReference type="RefSeq" id="WP_209694983.1">
    <property type="nucleotide sequence ID" value="NZ_BAAAVU010000009.1"/>
</dbReference>
<organism evidence="2 3">
    <name type="scientific">Kribbella aluminosa</name>
    <dbReference type="NCBI Taxonomy" id="416017"/>
    <lineage>
        <taxon>Bacteria</taxon>
        <taxon>Bacillati</taxon>
        <taxon>Actinomycetota</taxon>
        <taxon>Actinomycetes</taxon>
        <taxon>Propionibacteriales</taxon>
        <taxon>Kribbellaceae</taxon>
        <taxon>Kribbella</taxon>
    </lineage>
</organism>
<reference evidence="2 3" key="1">
    <citation type="submission" date="2021-03" db="EMBL/GenBank/DDBJ databases">
        <title>Sequencing the genomes of 1000 actinobacteria strains.</title>
        <authorList>
            <person name="Klenk H.-P."/>
        </authorList>
    </citation>
    <scope>NUCLEOTIDE SEQUENCE [LARGE SCALE GENOMIC DNA]</scope>
    <source>
        <strain evidence="2 3">DSM 18824</strain>
    </source>
</reference>
<sequence length="269" mass="26643">MRGPKNVLLRGAAVLAAGLGFAVAGAGLAGAAGPQPVAPNELSKATTAARSATALSLLGKAGGTAKAAATIAQDTHPIYALNAAFVRDASAPVATFWYAATSASAGGKSLTVYTTPDGHGGWQAVNVASGNTESRMVAAAGGATLFTEPQLGAWYALTATQVRPLNPSAVKSIGSKPIGIAAYQDLVSHRYSDKLPGSHYNDLGTAGGYDTAQSSTAAVAVAQAAPTHDLVLPIAAAGGGAAVGLVLLVRRRSRLPEHGSGSTMSGSSR</sequence>
<feature type="transmembrane region" description="Helical" evidence="1">
    <location>
        <begin position="230"/>
        <end position="249"/>
    </location>
</feature>
<evidence type="ECO:0000256" key="1">
    <source>
        <dbReference type="SAM" id="Phobius"/>
    </source>
</evidence>
<gene>
    <name evidence="2" type="ORF">JOF29_003274</name>
</gene>
<proteinExistence type="predicted"/>
<keyword evidence="1" id="KW-0812">Transmembrane</keyword>
<protein>
    <submittedName>
        <fullName evidence="2">Uncharacterized protein</fullName>
    </submittedName>
</protein>
<keyword evidence="1" id="KW-0472">Membrane</keyword>
<dbReference type="Proteomes" id="UP000755585">
    <property type="component" value="Unassembled WGS sequence"/>
</dbReference>
<comment type="caution">
    <text evidence="2">The sequence shown here is derived from an EMBL/GenBank/DDBJ whole genome shotgun (WGS) entry which is preliminary data.</text>
</comment>
<keyword evidence="1" id="KW-1133">Transmembrane helix</keyword>
<evidence type="ECO:0000313" key="2">
    <source>
        <dbReference type="EMBL" id="MBP2352191.1"/>
    </source>
</evidence>
<accession>A0ABS4UKL4</accession>
<evidence type="ECO:0000313" key="3">
    <source>
        <dbReference type="Proteomes" id="UP000755585"/>
    </source>
</evidence>